<dbReference type="Gene3D" id="1.10.1200.10">
    <property type="entry name" value="ACP-like"/>
    <property type="match status" value="2"/>
</dbReference>
<dbReference type="SMART" id="SM01294">
    <property type="entry name" value="PKS_PP_betabranch"/>
    <property type="match status" value="2"/>
</dbReference>
<dbReference type="PROSITE" id="PS52019">
    <property type="entry name" value="PKS_MFAS_DH"/>
    <property type="match status" value="1"/>
</dbReference>
<dbReference type="InterPro" id="IPR013968">
    <property type="entry name" value="PKS_KR"/>
</dbReference>
<dbReference type="PANTHER" id="PTHR43775:SF51">
    <property type="entry name" value="INACTIVE PHENOLPHTHIOCEROL SYNTHESIS POLYKETIDE SYNTHASE TYPE I PKS1-RELATED"/>
    <property type="match status" value="1"/>
</dbReference>
<dbReference type="InterPro" id="IPR049551">
    <property type="entry name" value="PKS_DH_C"/>
</dbReference>
<dbReference type="InterPro" id="IPR016035">
    <property type="entry name" value="Acyl_Trfase/lysoPLipase"/>
</dbReference>
<dbReference type="PROSITE" id="PS50075">
    <property type="entry name" value="CARRIER"/>
    <property type="match status" value="2"/>
</dbReference>
<dbReference type="Gene3D" id="3.30.70.3290">
    <property type="match status" value="2"/>
</dbReference>
<dbReference type="Pfam" id="PF21089">
    <property type="entry name" value="PKS_DH_N"/>
    <property type="match status" value="1"/>
</dbReference>
<dbReference type="InterPro" id="IPR042104">
    <property type="entry name" value="PKS_dehydratase_sf"/>
</dbReference>
<organism evidence="9 10">
    <name type="scientific">Crossiella cryophila</name>
    <dbReference type="NCBI Taxonomy" id="43355"/>
    <lineage>
        <taxon>Bacteria</taxon>
        <taxon>Bacillati</taxon>
        <taxon>Actinomycetota</taxon>
        <taxon>Actinomycetes</taxon>
        <taxon>Pseudonocardiales</taxon>
        <taxon>Pseudonocardiaceae</taxon>
        <taxon>Crossiella</taxon>
    </lineage>
</organism>
<dbReference type="SMART" id="SM00826">
    <property type="entry name" value="PKS_DH"/>
    <property type="match status" value="1"/>
</dbReference>
<dbReference type="FunFam" id="3.40.366.10:FF:000002">
    <property type="entry name" value="Probable polyketide synthase 2"/>
    <property type="match status" value="1"/>
</dbReference>
<evidence type="ECO:0000259" key="7">
    <source>
        <dbReference type="PROSITE" id="PS52004"/>
    </source>
</evidence>
<dbReference type="InterPro" id="IPR049552">
    <property type="entry name" value="PKS_DH_N"/>
</dbReference>
<feature type="region of interest" description="N-terminal hotdog fold" evidence="5">
    <location>
        <begin position="1801"/>
        <end position="1922"/>
    </location>
</feature>
<keyword evidence="1" id="KW-0596">Phosphopantetheine</keyword>
<dbReference type="GO" id="GO:0004315">
    <property type="term" value="F:3-oxoacyl-[acyl-carrier-protein] synthase activity"/>
    <property type="evidence" value="ECO:0007669"/>
    <property type="project" value="InterPro"/>
</dbReference>
<dbReference type="InterPro" id="IPR018201">
    <property type="entry name" value="Ketoacyl_synth_AS"/>
</dbReference>
<dbReference type="PROSITE" id="PS52004">
    <property type="entry name" value="KS3_2"/>
    <property type="match status" value="2"/>
</dbReference>
<dbReference type="Pfam" id="PF16197">
    <property type="entry name" value="KAsynt_C_assoc"/>
    <property type="match status" value="2"/>
</dbReference>
<reference evidence="9 10" key="1">
    <citation type="submission" date="2020-08" db="EMBL/GenBank/DDBJ databases">
        <title>Sequencing the genomes of 1000 actinobacteria strains.</title>
        <authorList>
            <person name="Klenk H.-P."/>
        </authorList>
    </citation>
    <scope>NUCLEOTIDE SEQUENCE [LARGE SCALE GENOMIC DNA]</scope>
    <source>
        <strain evidence="9 10">DSM 44230</strain>
    </source>
</reference>
<dbReference type="GO" id="GO:0005886">
    <property type="term" value="C:plasma membrane"/>
    <property type="evidence" value="ECO:0007669"/>
    <property type="project" value="TreeGrafter"/>
</dbReference>
<dbReference type="InterPro" id="IPR014043">
    <property type="entry name" value="Acyl_transferase_dom"/>
</dbReference>
<dbReference type="Pfam" id="PF02801">
    <property type="entry name" value="Ketoacyl-synt_C"/>
    <property type="match status" value="2"/>
</dbReference>
<dbReference type="Pfam" id="PF08659">
    <property type="entry name" value="KR"/>
    <property type="match status" value="1"/>
</dbReference>
<dbReference type="EMBL" id="JACHMH010000001">
    <property type="protein sequence ID" value="MBB4680073.1"/>
    <property type="molecule type" value="Genomic_DNA"/>
</dbReference>
<dbReference type="CDD" id="cd08956">
    <property type="entry name" value="KR_3_FAS_SDR_x"/>
    <property type="match status" value="1"/>
</dbReference>
<dbReference type="PROSITE" id="PS00012">
    <property type="entry name" value="PHOSPHOPANTETHEINE"/>
    <property type="match status" value="1"/>
</dbReference>
<feature type="domain" description="Carrier" evidence="6">
    <location>
        <begin position="856"/>
        <end position="933"/>
    </location>
</feature>
<dbReference type="InterPro" id="IPR049900">
    <property type="entry name" value="PKS_mFAS_DH"/>
</dbReference>
<dbReference type="Pfam" id="PF00698">
    <property type="entry name" value="Acyl_transf_1"/>
    <property type="match status" value="2"/>
</dbReference>
<dbReference type="SMART" id="SM00825">
    <property type="entry name" value="PKS_KS"/>
    <property type="match status" value="2"/>
</dbReference>
<feature type="domain" description="PKS/mFAS DH" evidence="8">
    <location>
        <begin position="1801"/>
        <end position="2063"/>
    </location>
</feature>
<dbReference type="PANTHER" id="PTHR43775">
    <property type="entry name" value="FATTY ACID SYNTHASE"/>
    <property type="match status" value="1"/>
</dbReference>
<dbReference type="InterPro" id="IPR036736">
    <property type="entry name" value="ACP-like_sf"/>
</dbReference>
<dbReference type="GO" id="GO:0006633">
    <property type="term" value="P:fatty acid biosynthetic process"/>
    <property type="evidence" value="ECO:0007669"/>
    <property type="project" value="InterPro"/>
</dbReference>
<evidence type="ECO:0000313" key="10">
    <source>
        <dbReference type="Proteomes" id="UP000533598"/>
    </source>
</evidence>
<dbReference type="Pfam" id="PF00109">
    <property type="entry name" value="ketoacyl-synt"/>
    <property type="match status" value="2"/>
</dbReference>
<dbReference type="RefSeq" id="WP_185005745.1">
    <property type="nucleotide sequence ID" value="NZ_BAAAUI010000019.1"/>
</dbReference>
<evidence type="ECO:0000256" key="2">
    <source>
        <dbReference type="ARBA" id="ARBA00022553"/>
    </source>
</evidence>
<feature type="region of interest" description="C-terminal hotdog fold" evidence="5">
    <location>
        <begin position="1930"/>
        <end position="2063"/>
    </location>
</feature>
<dbReference type="Gene3D" id="3.40.47.10">
    <property type="match status" value="2"/>
</dbReference>
<dbReference type="Gene3D" id="3.40.50.720">
    <property type="entry name" value="NAD(P)-binding Rossmann-like Domain"/>
    <property type="match status" value="1"/>
</dbReference>
<dbReference type="Proteomes" id="UP000533598">
    <property type="component" value="Unassembled WGS sequence"/>
</dbReference>
<dbReference type="FunFam" id="3.40.47.10:FF:000019">
    <property type="entry name" value="Polyketide synthase type I"/>
    <property type="match status" value="1"/>
</dbReference>
<dbReference type="SUPFAM" id="SSF53901">
    <property type="entry name" value="Thiolase-like"/>
    <property type="match status" value="2"/>
</dbReference>
<dbReference type="InterPro" id="IPR020807">
    <property type="entry name" value="PKS_DH"/>
</dbReference>
<dbReference type="SUPFAM" id="SSF51735">
    <property type="entry name" value="NAD(P)-binding Rossmann-fold domains"/>
    <property type="match status" value="2"/>
</dbReference>
<dbReference type="InterPro" id="IPR009081">
    <property type="entry name" value="PP-bd_ACP"/>
</dbReference>
<evidence type="ECO:0000313" key="9">
    <source>
        <dbReference type="EMBL" id="MBB4680073.1"/>
    </source>
</evidence>
<evidence type="ECO:0000259" key="8">
    <source>
        <dbReference type="PROSITE" id="PS52019"/>
    </source>
</evidence>
<dbReference type="SUPFAM" id="SSF47336">
    <property type="entry name" value="ACP-like"/>
    <property type="match status" value="2"/>
</dbReference>
<evidence type="ECO:0000259" key="6">
    <source>
        <dbReference type="PROSITE" id="PS50075"/>
    </source>
</evidence>
<feature type="domain" description="Carrier" evidence="6">
    <location>
        <begin position="2447"/>
        <end position="2525"/>
    </location>
</feature>
<dbReference type="SMART" id="SM00822">
    <property type="entry name" value="PKS_KR"/>
    <property type="match status" value="1"/>
</dbReference>
<dbReference type="SMART" id="SM00827">
    <property type="entry name" value="PKS_AT"/>
    <property type="match status" value="2"/>
</dbReference>
<gene>
    <name evidence="9" type="ORF">HNR67_006191</name>
</gene>
<evidence type="ECO:0000256" key="1">
    <source>
        <dbReference type="ARBA" id="ARBA00022450"/>
    </source>
</evidence>
<dbReference type="InterPro" id="IPR014031">
    <property type="entry name" value="Ketoacyl_synth_C"/>
</dbReference>
<dbReference type="CDD" id="cd00833">
    <property type="entry name" value="PKS"/>
    <property type="match status" value="2"/>
</dbReference>
<dbReference type="InterPro" id="IPR006162">
    <property type="entry name" value="Ppantetheine_attach_site"/>
</dbReference>
<dbReference type="SUPFAM" id="SSF55048">
    <property type="entry name" value="Probable ACP-binding domain of malonyl-CoA ACP transacylase"/>
    <property type="match status" value="2"/>
</dbReference>
<dbReference type="InterPro" id="IPR055123">
    <property type="entry name" value="SpnB-like_Rossmann"/>
</dbReference>
<dbReference type="InterPro" id="IPR032821">
    <property type="entry name" value="PKS_assoc"/>
</dbReference>
<dbReference type="PROSITE" id="PS00606">
    <property type="entry name" value="KS3_1"/>
    <property type="match status" value="1"/>
</dbReference>
<evidence type="ECO:0000256" key="4">
    <source>
        <dbReference type="ARBA" id="ARBA00023315"/>
    </source>
</evidence>
<dbReference type="GO" id="GO:0031177">
    <property type="term" value="F:phosphopantetheine binding"/>
    <property type="evidence" value="ECO:0007669"/>
    <property type="project" value="InterPro"/>
</dbReference>
<dbReference type="SMART" id="SM00823">
    <property type="entry name" value="PKS_PP"/>
    <property type="match status" value="2"/>
</dbReference>
<dbReference type="Gene3D" id="3.40.366.10">
    <property type="entry name" value="Malonyl-Coenzyme A Acyl Carrier Protein, domain 2"/>
    <property type="match status" value="2"/>
</dbReference>
<dbReference type="GO" id="GO:0071770">
    <property type="term" value="P:DIM/DIP cell wall layer assembly"/>
    <property type="evidence" value="ECO:0007669"/>
    <property type="project" value="TreeGrafter"/>
</dbReference>
<keyword evidence="3 9" id="KW-0808">Transferase</keyword>
<dbReference type="Pfam" id="PF00550">
    <property type="entry name" value="PP-binding"/>
    <property type="match status" value="2"/>
</dbReference>
<evidence type="ECO:0000256" key="3">
    <source>
        <dbReference type="ARBA" id="ARBA00022679"/>
    </source>
</evidence>
<keyword evidence="4" id="KW-0012">Acyltransferase</keyword>
<feature type="active site" description="Proton donor; for dehydratase activity" evidence="5">
    <location>
        <position position="1988"/>
    </location>
</feature>
<evidence type="ECO:0000256" key="5">
    <source>
        <dbReference type="PROSITE-ProRule" id="PRU01363"/>
    </source>
</evidence>
<comment type="caution">
    <text evidence="9">The sequence shown here is derived from an EMBL/GenBank/DDBJ whole genome shotgun (WGS) entry which is preliminary data.</text>
</comment>
<keyword evidence="10" id="KW-1185">Reference proteome</keyword>
<dbReference type="InterPro" id="IPR036291">
    <property type="entry name" value="NAD(P)-bd_dom_sf"/>
</dbReference>
<dbReference type="GO" id="GO:0004312">
    <property type="term" value="F:fatty acid synthase activity"/>
    <property type="evidence" value="ECO:0007669"/>
    <property type="project" value="TreeGrafter"/>
</dbReference>
<name>A0A7W7CHX9_9PSEU</name>
<dbReference type="SUPFAM" id="SSF52151">
    <property type="entry name" value="FabD/lysophospholipase-like"/>
    <property type="match status" value="2"/>
</dbReference>
<feature type="active site" description="Proton acceptor; for dehydratase activity" evidence="5">
    <location>
        <position position="1833"/>
    </location>
</feature>
<protein>
    <submittedName>
        <fullName evidence="9">Acyl transferase domain-containing protein/acyl carrier protein</fullName>
    </submittedName>
</protein>
<accession>A0A7W7CHX9</accession>
<sequence length="2598" mass="271567">MAAFARSVAVTGIACRLPGSPDPERFWRLLTEGGSAVRDDADGRWPATAALTHGAFVSTVDQFDAGFFGITPDEAAAMDPQQRLALELAWEATESAGASVAEPRGGDTGVFLGVIADDYAALARAAVPANAHTLTGGHRAMIANRVSHFLGLGGPSLTVDSGQSSSLVAVHLALDSLRRGEISRALVGGIGLNLDPATTRAVDALGVLSPDGHCHAFEERANGYVRGEGGVVLLLRPLADALADGDLVHAVLLGSAVNNDGAGTAGLTTPDRDTQTALLRAACADAGIDPESVQYVEAHGTGTRVGDPIEAAALGAAYGSARAPGNPLRIGSVKTNIGHLEGAAGIAGLLKTVLAIRHRSLPTNSGFRTANPDIPLAELNIEVQARHTDWPRPDGPLIAGVSSFGMGGTNCHVLVAEAPAEAGRPEVPEAGLTPWLLSARDPRALRAQAGKLADHLDRHRPSTVDVGYSLARTRIAFDHRAVVFDRAGLAALAEGAPGPVLGVARQTGRTVFVFPGQGSQWAGMGRELLARSEVFAAAMRECAQALSRWVSWDLFEVLDGPLQGDDVVQPATFAIMVSLARLWQAHGVHPDAVLGHSQGEVAAACVAGALSLAEAARVVVARSRAVRALPDTGRMGVIELPLAEVEPLLPPGVGIGAINGPRSVAVSGDAPAVRELLDILAGQGIRVRVVPIDYASHSPQVTAVRTDLLDALADLRPGPATVPMYSTVTRDWVRGEDLDAGYWYQNLRGTVHFEPAVRELSLAGHDVFIECSPHPGLVVPVRDTLDNAVVVGSLRREDGGLDRFAHSLAEAHVAGVPVDFAPLLTGGRRIPLPTYAFQRTRHWFGERAEPQRPTSLTESEALRLVREHGAYLLGTEPGALDPSSPFRELGFTSLTSIELRNRLATATGAALSAAVLFNHPTPAALAGHLVELLGDALPDNGIELTGESADEPIAIVAMSCRLPGGVRGPDELWQLLAEERDAVGEFPADRGWNLAELETSTHRGGFLTGVDEFDPAFFAISPREAAAMDPQQRLLLESVWEALERAGIVPESLHGSRTGVFVGAMATDYGPRLDEAAPGGAGFRLTGTSGSVMSGRISYTLGLQGPSFTVDTACSSSLVALHLAVRSLRQGECTLALAGGVTVMSGPGMFVEFSRQGGLSPDGRCKAFAAGANGTGWAEGLGMLVLERLSDARRNGHQVLALVRGSAVNSDGASNGLTAPSGPAQERVIRQALADAGLRPSDVDLVEAHGTGTALGDPIEAEALLATYGQDREVPLLLGSLKSNLGHAQAAAGVAGVIKSVLAMRHGLAPRTLHVTEPSPHVDWSAGRVGLLTEATPWPELDRARRAAVSSFGISGTNAHVVLEGVAPVTGESSPEVLPLLLSGHTPGAVLDQARRLAPVLAASAPADVAHALATARQHLSHRIAVTGGDRVELLAGLAELTTGDVRTTTGGELAYLFTGQGSQRAGMGAGLAERFPVFARELDRVCAAFAPHLDLDLAALMAGEDERLHQTAYTQPAIFAFEVALFRLLDSWGLRPALLAGHSIGEVAAAHVAGVLDLADAARLVAARGALMQALPPGGAMAAIAATEAEIQAEGAEIAAVNGPDSVVVAGPERAVEDIRARWEERGRRTRRLRVSHAFHSSLMDPMLADFRAVVSELTFHPPTLPLVSTVTGEAGELGDPEYWVRHARETVRFADAVTALRTLGATDFLEIGPDAALTAFDPESCVAAQRRDRPEPATLLAALAELHTRGHSPQWTTVFKGIPAQPVELPSYPFQRGKYWLDPPAAASPATVGLRPATHPLLGALITHPDREAVEFTGTLSTRTQPWLADHVVHGAVVVPATLFVELALHAGSVLDLPGVAELLVLAPLVLREPVDLRVGVAEADADGRRALTVHSRPAGAERTWTRHVTATLGPVSPTAATVIPAGPELSTVDLYEQLAECGLEYGPRFRNVTRAWRNGGEVVAEVELPGELDATGYLLHPALLDACLHGGGALGLFEGTRLPFAWQQITVHSGSATAVRAQLRRTGPDAISLRLTDRAGAAVADIEAMSVRTADLGERPDPFLAVDWIPVEPGPGGADPVVVEITPAGDLPGAAHTAATLALELIRDWLTAARPNPGRLVLVTRGAVSTTAGEQGAGLAASTVWGLTRSAQREHPGQFVLLDTDTDLDRIAELVAALPAHEPQLAVRQGKLLAPRLVRAQATARPGTWDPEGTVLVTGASGALGTLVAQRLREEHGVRHLLLASRTPVHLPGATWRRCDVGDRAEVAALLAGIPAEHPLTAVVHTAGVLDDTVLDNLTADRLTAVLRPKVDGAWHLHELTEHLDLAAFVLFSSASGVLGNAGQANYAAANTFLDALAAHRRARGLAATSLAWAPWAEAGMAAELSPAALDRMAAIGMPALSTEDGLALFDAALRLDTALLVAVQLDAARLRALAPVVPAPAAAAGSDPLDLLRRELAGSLGHGPGQQLDLDRGFRDLGVDSLIAVELRNRLNRATGLNLPPTVVFDHPTPNRLAGLIAEQLRPSAPEPVDEAVLRAGLAALPVERLRSAGVLDTLLALVAGLPAPQAPAEPGEDDLDGLDLDDLVRFARRSLDA</sequence>
<dbReference type="InterPro" id="IPR016036">
    <property type="entry name" value="Malonyl_transacylase_ACP-bd"/>
</dbReference>
<dbReference type="InterPro" id="IPR057326">
    <property type="entry name" value="KR_dom"/>
</dbReference>
<dbReference type="Pfam" id="PF14765">
    <property type="entry name" value="PS-DH"/>
    <property type="match status" value="1"/>
</dbReference>
<dbReference type="InterPro" id="IPR001227">
    <property type="entry name" value="Ac_transferase_dom_sf"/>
</dbReference>
<dbReference type="InterPro" id="IPR016039">
    <property type="entry name" value="Thiolase-like"/>
</dbReference>
<dbReference type="InterPro" id="IPR014030">
    <property type="entry name" value="Ketoacyl_synth_N"/>
</dbReference>
<dbReference type="Pfam" id="PF22953">
    <property type="entry name" value="SpnB_Rossmann"/>
    <property type="match status" value="1"/>
</dbReference>
<dbReference type="Gene3D" id="3.10.129.110">
    <property type="entry name" value="Polyketide synthase dehydratase"/>
    <property type="match status" value="1"/>
</dbReference>
<proteinExistence type="predicted"/>
<dbReference type="InterPro" id="IPR020841">
    <property type="entry name" value="PKS_Beta-ketoAc_synthase_dom"/>
</dbReference>
<feature type="domain" description="Ketosynthase family 3 (KS3)" evidence="7">
    <location>
        <begin position="950"/>
        <end position="1365"/>
    </location>
</feature>
<keyword evidence="2" id="KW-0597">Phosphoprotein</keyword>
<dbReference type="InterPro" id="IPR020806">
    <property type="entry name" value="PKS_PP-bd"/>
</dbReference>
<feature type="domain" description="Ketosynthase family 3 (KS3)" evidence="7">
    <location>
        <begin position="5"/>
        <end position="417"/>
    </location>
</feature>
<dbReference type="InterPro" id="IPR050091">
    <property type="entry name" value="PKS_NRPS_Biosynth_Enz"/>
</dbReference>
<dbReference type="GO" id="GO:0005737">
    <property type="term" value="C:cytoplasm"/>
    <property type="evidence" value="ECO:0007669"/>
    <property type="project" value="TreeGrafter"/>
</dbReference>